<protein>
    <submittedName>
        <fullName evidence="3">Uncharacterized protein</fullName>
    </submittedName>
</protein>
<evidence type="ECO:0000313" key="4">
    <source>
        <dbReference type="Proteomes" id="UP000335636"/>
    </source>
</evidence>
<name>A0A5E4BPW4_MARMO</name>
<dbReference type="Proteomes" id="UP000662637">
    <property type="component" value="Unassembled WGS sequence"/>
</dbReference>
<proteinExistence type="predicted"/>
<sequence>MSPSQNTPSPKVLEDFYPAALRRNHQRCDPTLDSGSQRSSRAPGIGAGLKSHKCYGSHTSHSAATYPQHNAIAQFPPPHQAPWTAPDTPALKEDCRHISCGQFPDRISSNQVPGFQPSPPQRR</sequence>
<accession>A0A5E4BPW4</accession>
<feature type="region of interest" description="Disordered" evidence="1">
    <location>
        <begin position="101"/>
        <end position="123"/>
    </location>
</feature>
<feature type="region of interest" description="Disordered" evidence="1">
    <location>
        <begin position="26"/>
        <end position="62"/>
    </location>
</feature>
<keyword evidence="4" id="KW-1185">Reference proteome</keyword>
<dbReference type="EMBL" id="CABDUW010000547">
    <property type="protein sequence ID" value="VTJ71296.1"/>
    <property type="molecule type" value="Genomic_DNA"/>
</dbReference>
<evidence type="ECO:0000313" key="3">
    <source>
        <dbReference type="EMBL" id="VTJ71296.1"/>
    </source>
</evidence>
<organism evidence="3 4">
    <name type="scientific">Marmota monax</name>
    <name type="common">Woodchuck</name>
    <dbReference type="NCBI Taxonomy" id="9995"/>
    <lineage>
        <taxon>Eukaryota</taxon>
        <taxon>Metazoa</taxon>
        <taxon>Chordata</taxon>
        <taxon>Craniata</taxon>
        <taxon>Vertebrata</taxon>
        <taxon>Euteleostomi</taxon>
        <taxon>Mammalia</taxon>
        <taxon>Eutheria</taxon>
        <taxon>Euarchontoglires</taxon>
        <taxon>Glires</taxon>
        <taxon>Rodentia</taxon>
        <taxon>Sciuromorpha</taxon>
        <taxon>Sciuridae</taxon>
        <taxon>Xerinae</taxon>
        <taxon>Marmotini</taxon>
        <taxon>Marmota</taxon>
    </lineage>
</organism>
<evidence type="ECO:0000313" key="2">
    <source>
        <dbReference type="EMBL" id="KAF7470425.1"/>
    </source>
</evidence>
<dbReference type="AlphaFoldDB" id="A0A5E4BPW4"/>
<reference evidence="2" key="2">
    <citation type="submission" date="2020-08" db="EMBL/GenBank/DDBJ databases">
        <authorList>
            <person name="Shumante A."/>
            <person name="Zimin A.V."/>
            <person name="Puiu D."/>
            <person name="Salzberg S.L."/>
        </authorList>
    </citation>
    <scope>NUCLEOTIDE SEQUENCE</scope>
    <source>
        <strain evidence="2">WC2-LM</strain>
        <tissue evidence="2">Liver</tissue>
    </source>
</reference>
<evidence type="ECO:0000256" key="1">
    <source>
        <dbReference type="SAM" id="MobiDB-lite"/>
    </source>
</evidence>
<reference evidence="3 4" key="1">
    <citation type="submission" date="2019-04" db="EMBL/GenBank/DDBJ databases">
        <authorList>
            <person name="Alioto T."/>
            <person name="Alioto T."/>
        </authorList>
    </citation>
    <scope>NUCLEOTIDE SEQUENCE [LARGE SCALE GENOMIC DNA]</scope>
</reference>
<gene>
    <name evidence="2" type="ORF">GHT09_018276</name>
    <name evidence="3" type="ORF">MONAX_5E035461</name>
</gene>
<dbReference type="EMBL" id="WJEC01007290">
    <property type="protein sequence ID" value="KAF7470425.1"/>
    <property type="molecule type" value="Genomic_DNA"/>
</dbReference>
<dbReference type="Proteomes" id="UP000335636">
    <property type="component" value="Unassembled WGS sequence"/>
</dbReference>